<keyword evidence="1" id="KW-0378">Hydrolase</keyword>
<dbReference type="Gene3D" id="1.10.150.240">
    <property type="entry name" value="Putative phosphatase, domain 2"/>
    <property type="match status" value="1"/>
</dbReference>
<organism evidence="1 2">
    <name type="scientific">Mesonia maritima</name>
    <dbReference type="NCBI Taxonomy" id="1793873"/>
    <lineage>
        <taxon>Bacteria</taxon>
        <taxon>Pseudomonadati</taxon>
        <taxon>Bacteroidota</taxon>
        <taxon>Flavobacteriia</taxon>
        <taxon>Flavobacteriales</taxon>
        <taxon>Flavobacteriaceae</taxon>
        <taxon>Mesonia</taxon>
    </lineage>
</organism>
<dbReference type="InterPro" id="IPR023214">
    <property type="entry name" value="HAD_sf"/>
</dbReference>
<dbReference type="SUPFAM" id="SSF56784">
    <property type="entry name" value="HAD-like"/>
    <property type="match status" value="1"/>
</dbReference>
<comment type="caution">
    <text evidence="1">The sequence shown here is derived from an EMBL/GenBank/DDBJ whole genome shotgun (WGS) entry which is preliminary data.</text>
</comment>
<evidence type="ECO:0000313" key="2">
    <source>
        <dbReference type="Proteomes" id="UP001257659"/>
    </source>
</evidence>
<dbReference type="PANTHER" id="PTHR43611">
    <property type="entry name" value="ALPHA-D-GLUCOSE 1-PHOSPHATE PHOSPHATASE"/>
    <property type="match status" value="1"/>
</dbReference>
<keyword evidence="2" id="KW-1185">Reference proteome</keyword>
<evidence type="ECO:0000313" key="1">
    <source>
        <dbReference type="EMBL" id="MDR6300337.1"/>
    </source>
</evidence>
<dbReference type="NCBIfam" id="TIGR01509">
    <property type="entry name" value="HAD-SF-IA-v3"/>
    <property type="match status" value="1"/>
</dbReference>
<protein>
    <submittedName>
        <fullName evidence="1">Hydrolase of the HAD superfamily</fullName>
    </submittedName>
</protein>
<dbReference type="GO" id="GO:0016787">
    <property type="term" value="F:hydrolase activity"/>
    <property type="evidence" value="ECO:0007669"/>
    <property type="project" value="UniProtKB-KW"/>
</dbReference>
<dbReference type="EMBL" id="JAVDQA010000002">
    <property type="protein sequence ID" value="MDR6300337.1"/>
    <property type="molecule type" value="Genomic_DNA"/>
</dbReference>
<dbReference type="PRINTS" id="PR00413">
    <property type="entry name" value="HADHALOGNASE"/>
</dbReference>
<sequence>MIKTLLFDFGDVFLTLDKPATARKLQELGLTSFSEEMLKQNKLYEIGEISSEEFISFYQTQLPETASEKLEEAWNSILVELPEKRLKFLQQLAEEKKYQLILLSNTNELHINWVKENVESFEDFRNCFDAFYLSHEINFRKPNADIYEFILEKHDLQPQEILFIDDTKENTEAAKALGFYTWNINPQTEEIVDLFTKNAHLF</sequence>
<dbReference type="RefSeq" id="WP_309727248.1">
    <property type="nucleotide sequence ID" value="NZ_JAVDQA010000002.1"/>
</dbReference>
<reference evidence="1 2" key="1">
    <citation type="submission" date="2023-07" db="EMBL/GenBank/DDBJ databases">
        <title>Genomic Encyclopedia of Type Strains, Phase IV (KMG-IV): sequencing the most valuable type-strain genomes for metagenomic binning, comparative biology and taxonomic classification.</title>
        <authorList>
            <person name="Goeker M."/>
        </authorList>
    </citation>
    <scope>NUCLEOTIDE SEQUENCE [LARGE SCALE GENOMIC DNA]</scope>
    <source>
        <strain evidence="1 2">DSM 102814</strain>
    </source>
</reference>
<dbReference type="NCBIfam" id="TIGR01549">
    <property type="entry name" value="HAD-SF-IA-v1"/>
    <property type="match status" value="1"/>
</dbReference>
<dbReference type="SFLD" id="SFLDG01129">
    <property type="entry name" value="C1.5:_HAD__Beta-PGM__Phosphata"/>
    <property type="match status" value="1"/>
</dbReference>
<dbReference type="InterPro" id="IPR006439">
    <property type="entry name" value="HAD-SF_hydro_IA"/>
</dbReference>
<dbReference type="InterPro" id="IPR036412">
    <property type="entry name" value="HAD-like_sf"/>
</dbReference>
<dbReference type="SFLD" id="SFLDS00003">
    <property type="entry name" value="Haloacid_Dehalogenase"/>
    <property type="match status" value="1"/>
</dbReference>
<accession>A0ABU1K3Y8</accession>
<proteinExistence type="predicted"/>
<name>A0ABU1K3Y8_9FLAO</name>
<gene>
    <name evidence="1" type="ORF">GGR31_000968</name>
</gene>
<dbReference type="Proteomes" id="UP001257659">
    <property type="component" value="Unassembled WGS sequence"/>
</dbReference>
<dbReference type="Gene3D" id="3.40.50.1000">
    <property type="entry name" value="HAD superfamily/HAD-like"/>
    <property type="match status" value="1"/>
</dbReference>
<dbReference type="PANTHER" id="PTHR43611:SF3">
    <property type="entry name" value="FLAVIN MONONUCLEOTIDE HYDROLASE 1, CHLOROPLATIC"/>
    <property type="match status" value="1"/>
</dbReference>
<dbReference type="InterPro" id="IPR023198">
    <property type="entry name" value="PGP-like_dom2"/>
</dbReference>
<dbReference type="CDD" id="cd02603">
    <property type="entry name" value="HAD_sEH-N_like"/>
    <property type="match status" value="1"/>
</dbReference>
<dbReference type="Pfam" id="PF00702">
    <property type="entry name" value="Hydrolase"/>
    <property type="match status" value="1"/>
</dbReference>